<evidence type="ECO:0000313" key="13">
    <source>
        <dbReference type="EMBL" id="KIM70265.1"/>
    </source>
</evidence>
<evidence type="ECO:0000256" key="2">
    <source>
        <dbReference type="ARBA" id="ARBA00022679"/>
    </source>
</evidence>
<dbReference type="HOGENOM" id="CLU_027721_9_0_1"/>
<feature type="compositionally biased region" description="Polar residues" evidence="11">
    <location>
        <begin position="313"/>
        <end position="322"/>
    </location>
</feature>
<dbReference type="EC" id="2.3.1.225" evidence="10"/>
<comment type="subcellular location">
    <subcellularLocation>
        <location evidence="1">Membrane</location>
        <topology evidence="1">Multi-pass membrane protein</topology>
    </subcellularLocation>
</comment>
<keyword evidence="4 10" id="KW-1133">Transmembrane helix</keyword>
<keyword evidence="6" id="KW-0564">Palmitate</keyword>
<evidence type="ECO:0000256" key="6">
    <source>
        <dbReference type="ARBA" id="ARBA00023139"/>
    </source>
</evidence>
<evidence type="ECO:0000256" key="1">
    <source>
        <dbReference type="ARBA" id="ARBA00004141"/>
    </source>
</evidence>
<evidence type="ECO:0000313" key="14">
    <source>
        <dbReference type="Proteomes" id="UP000053989"/>
    </source>
</evidence>
<evidence type="ECO:0000256" key="11">
    <source>
        <dbReference type="SAM" id="MobiDB-lite"/>
    </source>
</evidence>
<evidence type="ECO:0000256" key="3">
    <source>
        <dbReference type="ARBA" id="ARBA00022692"/>
    </source>
</evidence>
<dbReference type="InterPro" id="IPR001594">
    <property type="entry name" value="Palmitoyltrfase_DHHC"/>
</dbReference>
<dbReference type="Pfam" id="PF01529">
    <property type="entry name" value="DHHC"/>
    <property type="match status" value="1"/>
</dbReference>
<dbReference type="PANTHER" id="PTHR12246">
    <property type="entry name" value="PALMITOYLTRANSFERASE ZDHHC16"/>
    <property type="match status" value="1"/>
</dbReference>
<sequence>MHAFLERLIVAFVLFLILFPVLSSQVFIIWPWYGQVWSIELICLLLPFNLLAVMLLHSYYLCIVTNPGRVPDGWKPDTSTGDGLEVKKLTGKPRYCRTCNKYKPPRSHHCRRCDFCVLRMDHHCPWVNNCIGHYNFGHFLRFLFFVDACCSYHLFMVTRRAFWFMGRRYFDEPTFAELLFIVTNYVTVVPVLLIVGAMSLYQFYGLLVNTTTIERFEKDKAAILRRHGKFHEMKYPYNLGAWRNVTSVLGSNPLLWCCPLAPQGTGLEFQLSDGEGTEVQYSGPRCNPTSTEKQFKLPSSPWTYDNEGVNPNLRPSNSSTLASHGHQVYTSALPPYHPDFDGDYSPRARQSYSPDSSDIDDDYQGIKVRRGSEGYEVHPLNREEMLRRYLEAELSREGRYQVYGADPPLEDINDLISDEELGLRN</sequence>
<comment type="catalytic activity">
    <reaction evidence="9 10">
        <text>L-cysteinyl-[protein] + hexadecanoyl-CoA = S-hexadecanoyl-L-cysteinyl-[protein] + CoA</text>
        <dbReference type="Rhea" id="RHEA:36683"/>
        <dbReference type="Rhea" id="RHEA-COMP:10131"/>
        <dbReference type="Rhea" id="RHEA-COMP:11032"/>
        <dbReference type="ChEBI" id="CHEBI:29950"/>
        <dbReference type="ChEBI" id="CHEBI:57287"/>
        <dbReference type="ChEBI" id="CHEBI:57379"/>
        <dbReference type="ChEBI" id="CHEBI:74151"/>
        <dbReference type="EC" id="2.3.1.225"/>
    </reaction>
</comment>
<feature type="transmembrane region" description="Helical" evidence="10">
    <location>
        <begin position="178"/>
        <end position="201"/>
    </location>
</feature>
<dbReference type="AlphaFoldDB" id="A0A0C3EC37"/>
<feature type="transmembrane region" description="Helical" evidence="10">
    <location>
        <begin position="39"/>
        <end position="61"/>
    </location>
</feature>
<proteinExistence type="inferred from homology"/>
<accession>A0A0C3EC37</accession>
<keyword evidence="14" id="KW-1185">Reference proteome</keyword>
<evidence type="ECO:0000256" key="10">
    <source>
        <dbReference type="RuleBase" id="RU079119"/>
    </source>
</evidence>
<keyword evidence="2 10" id="KW-0808">Transferase</keyword>
<gene>
    <name evidence="13" type="ORF">SCLCIDRAFT_1161245</name>
</gene>
<evidence type="ECO:0000256" key="8">
    <source>
        <dbReference type="ARBA" id="ARBA00023315"/>
    </source>
</evidence>
<dbReference type="Proteomes" id="UP000053989">
    <property type="component" value="Unassembled WGS sequence"/>
</dbReference>
<feature type="domain" description="Palmitoyltransferase DHHC" evidence="12">
    <location>
        <begin position="91"/>
        <end position="218"/>
    </location>
</feature>
<dbReference type="OrthoDB" id="331948at2759"/>
<name>A0A0C3EC37_9AGAM</name>
<feature type="region of interest" description="Disordered" evidence="11">
    <location>
        <begin position="276"/>
        <end position="363"/>
    </location>
</feature>
<dbReference type="EMBL" id="KN822005">
    <property type="protein sequence ID" value="KIM70265.1"/>
    <property type="molecule type" value="Genomic_DNA"/>
</dbReference>
<dbReference type="PROSITE" id="PS50216">
    <property type="entry name" value="DHHC"/>
    <property type="match status" value="1"/>
</dbReference>
<evidence type="ECO:0000259" key="12">
    <source>
        <dbReference type="Pfam" id="PF01529"/>
    </source>
</evidence>
<evidence type="ECO:0000256" key="5">
    <source>
        <dbReference type="ARBA" id="ARBA00023136"/>
    </source>
</evidence>
<keyword evidence="8 10" id="KW-0012">Acyltransferase</keyword>
<evidence type="ECO:0000256" key="4">
    <source>
        <dbReference type="ARBA" id="ARBA00022989"/>
    </source>
</evidence>
<comment type="domain">
    <text evidence="10">The DHHC domain is required for palmitoyltransferase activity.</text>
</comment>
<dbReference type="InParanoid" id="A0A0C3EC37"/>
<keyword evidence="7" id="KW-0449">Lipoprotein</keyword>
<reference evidence="13 14" key="1">
    <citation type="submission" date="2014-04" db="EMBL/GenBank/DDBJ databases">
        <authorList>
            <consortium name="DOE Joint Genome Institute"/>
            <person name="Kuo A."/>
            <person name="Kohler A."/>
            <person name="Nagy L.G."/>
            <person name="Floudas D."/>
            <person name="Copeland A."/>
            <person name="Barry K.W."/>
            <person name="Cichocki N."/>
            <person name="Veneault-Fourrey C."/>
            <person name="LaButti K."/>
            <person name="Lindquist E.A."/>
            <person name="Lipzen A."/>
            <person name="Lundell T."/>
            <person name="Morin E."/>
            <person name="Murat C."/>
            <person name="Sun H."/>
            <person name="Tunlid A."/>
            <person name="Henrissat B."/>
            <person name="Grigoriev I.V."/>
            <person name="Hibbett D.S."/>
            <person name="Martin F."/>
            <person name="Nordberg H.P."/>
            <person name="Cantor M.N."/>
            <person name="Hua S.X."/>
        </authorList>
    </citation>
    <scope>NUCLEOTIDE SEQUENCE [LARGE SCALE GENOMIC DNA]</scope>
    <source>
        <strain evidence="13 14">Foug A</strain>
    </source>
</reference>
<dbReference type="GO" id="GO:0019706">
    <property type="term" value="F:protein-cysteine S-palmitoyltransferase activity"/>
    <property type="evidence" value="ECO:0007669"/>
    <property type="project" value="UniProtKB-EC"/>
</dbReference>
<keyword evidence="5 10" id="KW-0472">Membrane</keyword>
<organism evidence="13 14">
    <name type="scientific">Scleroderma citrinum Foug A</name>
    <dbReference type="NCBI Taxonomy" id="1036808"/>
    <lineage>
        <taxon>Eukaryota</taxon>
        <taxon>Fungi</taxon>
        <taxon>Dikarya</taxon>
        <taxon>Basidiomycota</taxon>
        <taxon>Agaricomycotina</taxon>
        <taxon>Agaricomycetes</taxon>
        <taxon>Agaricomycetidae</taxon>
        <taxon>Boletales</taxon>
        <taxon>Sclerodermatineae</taxon>
        <taxon>Sclerodermataceae</taxon>
        <taxon>Scleroderma</taxon>
    </lineage>
</organism>
<evidence type="ECO:0000256" key="7">
    <source>
        <dbReference type="ARBA" id="ARBA00023288"/>
    </source>
</evidence>
<comment type="similarity">
    <text evidence="10">Belongs to the DHHC palmitoyltransferase family.</text>
</comment>
<dbReference type="STRING" id="1036808.A0A0C3EC37"/>
<keyword evidence="3 10" id="KW-0812">Transmembrane</keyword>
<reference evidence="14" key="2">
    <citation type="submission" date="2015-01" db="EMBL/GenBank/DDBJ databases">
        <title>Evolutionary Origins and Diversification of the Mycorrhizal Mutualists.</title>
        <authorList>
            <consortium name="DOE Joint Genome Institute"/>
            <consortium name="Mycorrhizal Genomics Consortium"/>
            <person name="Kohler A."/>
            <person name="Kuo A."/>
            <person name="Nagy L.G."/>
            <person name="Floudas D."/>
            <person name="Copeland A."/>
            <person name="Barry K.W."/>
            <person name="Cichocki N."/>
            <person name="Veneault-Fourrey C."/>
            <person name="LaButti K."/>
            <person name="Lindquist E.A."/>
            <person name="Lipzen A."/>
            <person name="Lundell T."/>
            <person name="Morin E."/>
            <person name="Murat C."/>
            <person name="Riley R."/>
            <person name="Ohm R."/>
            <person name="Sun H."/>
            <person name="Tunlid A."/>
            <person name="Henrissat B."/>
            <person name="Grigoriev I.V."/>
            <person name="Hibbett D.S."/>
            <person name="Martin F."/>
        </authorList>
    </citation>
    <scope>NUCLEOTIDE SEQUENCE [LARGE SCALE GENOMIC DNA]</scope>
    <source>
        <strain evidence="14">Foug A</strain>
    </source>
</reference>
<dbReference type="FunCoup" id="A0A0C3EC37">
    <property type="interactions" value="173"/>
</dbReference>
<protein>
    <recommendedName>
        <fullName evidence="10">Palmitoyltransferase</fullName>
        <ecNumber evidence="10">2.3.1.225</ecNumber>
    </recommendedName>
</protein>
<dbReference type="GO" id="GO:0016020">
    <property type="term" value="C:membrane"/>
    <property type="evidence" value="ECO:0007669"/>
    <property type="project" value="UniProtKB-SubCell"/>
</dbReference>
<dbReference type="InterPro" id="IPR039859">
    <property type="entry name" value="PFA4/ZDH16/20/ERF2-like"/>
</dbReference>
<evidence type="ECO:0000256" key="9">
    <source>
        <dbReference type="ARBA" id="ARBA00048048"/>
    </source>
</evidence>